<dbReference type="EMBL" id="BKCJ011860598">
    <property type="protein sequence ID" value="GFD59057.1"/>
    <property type="molecule type" value="Genomic_DNA"/>
</dbReference>
<sequence length="51" mass="5435">MILPPFLRLCGGSGLVPVKESVDVEDVEVAVNKDVLDDIAVDIVDIGIVEE</sequence>
<gene>
    <name evidence="1" type="ORF">Tci_931026</name>
</gene>
<accession>A0A699XHC9</accession>
<organism evidence="1">
    <name type="scientific">Tanacetum cinerariifolium</name>
    <name type="common">Dalmatian daisy</name>
    <name type="synonym">Chrysanthemum cinerariifolium</name>
    <dbReference type="NCBI Taxonomy" id="118510"/>
    <lineage>
        <taxon>Eukaryota</taxon>
        <taxon>Viridiplantae</taxon>
        <taxon>Streptophyta</taxon>
        <taxon>Embryophyta</taxon>
        <taxon>Tracheophyta</taxon>
        <taxon>Spermatophyta</taxon>
        <taxon>Magnoliopsida</taxon>
        <taxon>eudicotyledons</taxon>
        <taxon>Gunneridae</taxon>
        <taxon>Pentapetalae</taxon>
        <taxon>asterids</taxon>
        <taxon>campanulids</taxon>
        <taxon>Asterales</taxon>
        <taxon>Asteraceae</taxon>
        <taxon>Asteroideae</taxon>
        <taxon>Anthemideae</taxon>
        <taxon>Anthemidinae</taxon>
        <taxon>Tanacetum</taxon>
    </lineage>
</organism>
<feature type="non-terminal residue" evidence="1">
    <location>
        <position position="51"/>
    </location>
</feature>
<dbReference type="AlphaFoldDB" id="A0A699XHC9"/>
<proteinExistence type="predicted"/>
<comment type="caution">
    <text evidence="1">The sequence shown here is derived from an EMBL/GenBank/DDBJ whole genome shotgun (WGS) entry which is preliminary data.</text>
</comment>
<protein>
    <submittedName>
        <fullName evidence="1">Uncharacterized protein</fullName>
    </submittedName>
</protein>
<reference evidence="1" key="1">
    <citation type="journal article" date="2019" name="Sci. Rep.">
        <title>Draft genome of Tanacetum cinerariifolium, the natural source of mosquito coil.</title>
        <authorList>
            <person name="Yamashiro T."/>
            <person name="Shiraishi A."/>
            <person name="Satake H."/>
            <person name="Nakayama K."/>
        </authorList>
    </citation>
    <scope>NUCLEOTIDE SEQUENCE</scope>
</reference>
<name>A0A699XHC9_TANCI</name>
<evidence type="ECO:0000313" key="1">
    <source>
        <dbReference type="EMBL" id="GFD59057.1"/>
    </source>
</evidence>